<dbReference type="Pfam" id="PF00450">
    <property type="entry name" value="Peptidase_S10"/>
    <property type="match status" value="1"/>
</dbReference>
<dbReference type="InterPro" id="IPR050438">
    <property type="entry name" value="LMW_PTPase"/>
</dbReference>
<dbReference type="InterPro" id="IPR023485">
    <property type="entry name" value="Ptyr_pPase"/>
</dbReference>
<organism evidence="9 10">
    <name type="scientific">Physocladia obscura</name>
    <dbReference type="NCBI Taxonomy" id="109957"/>
    <lineage>
        <taxon>Eukaryota</taxon>
        <taxon>Fungi</taxon>
        <taxon>Fungi incertae sedis</taxon>
        <taxon>Chytridiomycota</taxon>
        <taxon>Chytridiomycota incertae sedis</taxon>
        <taxon>Chytridiomycetes</taxon>
        <taxon>Chytridiales</taxon>
        <taxon>Chytriomycetaceae</taxon>
        <taxon>Physocladia</taxon>
    </lineage>
</organism>
<dbReference type="InterPro" id="IPR029058">
    <property type="entry name" value="AB_hydrolase_fold"/>
</dbReference>
<evidence type="ECO:0000256" key="5">
    <source>
        <dbReference type="ARBA" id="ARBA00022912"/>
    </source>
</evidence>
<comment type="caution">
    <text evidence="9">The sequence shown here is derived from an EMBL/GenBank/DDBJ whole genome shotgun (WGS) entry which is preliminary data.</text>
</comment>
<evidence type="ECO:0000256" key="7">
    <source>
        <dbReference type="SAM" id="Phobius"/>
    </source>
</evidence>
<dbReference type="GO" id="GO:0006508">
    <property type="term" value="P:proteolysis"/>
    <property type="evidence" value="ECO:0007669"/>
    <property type="project" value="InterPro"/>
</dbReference>
<dbReference type="InterPro" id="IPR001563">
    <property type="entry name" value="Peptidase_S10"/>
</dbReference>
<dbReference type="SMART" id="SM00226">
    <property type="entry name" value="LMWPc"/>
    <property type="match status" value="1"/>
</dbReference>
<dbReference type="Gene3D" id="3.40.50.11320">
    <property type="match status" value="1"/>
</dbReference>
<evidence type="ECO:0000313" key="9">
    <source>
        <dbReference type="EMBL" id="KAJ3127805.1"/>
    </source>
</evidence>
<keyword evidence="7" id="KW-0472">Membrane</keyword>
<dbReference type="Pfam" id="PF01451">
    <property type="entry name" value="LMWPc"/>
    <property type="match status" value="1"/>
</dbReference>
<dbReference type="AlphaFoldDB" id="A0AAD5T387"/>
<keyword evidence="3" id="KW-0645">Protease</keyword>
<feature type="domain" description="Phosphotyrosine protein phosphatase I" evidence="8">
    <location>
        <begin position="1"/>
        <end position="122"/>
    </location>
</feature>
<evidence type="ECO:0000313" key="10">
    <source>
        <dbReference type="Proteomes" id="UP001211907"/>
    </source>
</evidence>
<keyword evidence="10" id="KW-1185">Reference proteome</keyword>
<accession>A0AAD5T387</accession>
<dbReference type="SUPFAM" id="SSF53474">
    <property type="entry name" value="alpha/beta-Hydrolases"/>
    <property type="match status" value="1"/>
</dbReference>
<evidence type="ECO:0000256" key="6">
    <source>
        <dbReference type="ARBA" id="ARBA00023180"/>
    </source>
</evidence>
<evidence type="ECO:0000256" key="4">
    <source>
        <dbReference type="ARBA" id="ARBA00022801"/>
    </source>
</evidence>
<comment type="similarity">
    <text evidence="2">Belongs to the low molecular weight phosphotyrosine protein phosphatase family.</text>
</comment>
<dbReference type="EMBL" id="JADGJH010000493">
    <property type="protein sequence ID" value="KAJ3127805.1"/>
    <property type="molecule type" value="Genomic_DNA"/>
</dbReference>
<evidence type="ECO:0000256" key="2">
    <source>
        <dbReference type="ARBA" id="ARBA00011063"/>
    </source>
</evidence>
<keyword evidence="7" id="KW-1133">Transmembrane helix</keyword>
<dbReference type="PRINTS" id="PR00719">
    <property type="entry name" value="LMWPTPASE"/>
</dbReference>
<dbReference type="PANTHER" id="PTHR11717:SF7">
    <property type="entry name" value="LOW MOLECULAR WEIGHT PHOSPHOTYROSINE PROTEIN PHOSPHATASE"/>
    <property type="match status" value="1"/>
</dbReference>
<keyword evidence="7" id="KW-0812">Transmembrane</keyword>
<keyword evidence="4" id="KW-0378">Hydrolase</keyword>
<protein>
    <recommendedName>
        <fullName evidence="8">Phosphotyrosine protein phosphatase I domain-containing protein</fullName>
    </recommendedName>
</protein>
<dbReference type="InterPro" id="IPR017867">
    <property type="entry name" value="Tyr_phospatase_low_mol_wt"/>
</dbReference>
<dbReference type="InterPro" id="IPR036196">
    <property type="entry name" value="Ptyr_pPase_sf"/>
</dbReference>
<dbReference type="Gene3D" id="3.40.50.2300">
    <property type="match status" value="1"/>
</dbReference>
<sequence>MAEAVFASLVRERGLEDHFDVIDSAGTAGYHVGDAPDSRSVATCKGHGIPVRHRGQKVSVGDFSKFDYMLCMDDSNLSNLKRIQPKTSKATVSTSLVSLPMVNLIYIYPSGDMDLICNWFGLRDMVDNMSWNGATGMNNVSAQNWYIDGTLQGWYKTARNLTFVLKYNASHMMPVDSPEASTDMLNRFIGAVDPLEKHVGSLVVDTPVISADFFNDVEITTKAATTIVSDVGKMFAEPQLDELENINVGNSSNYGSVSTAYGSFALFLLVLVIGAILVSFLRKWQKSGGSFPGLLSVIRGAKSHEWMELDTVSDGNDLMDDDELNEILELESGGVFAPRRHVGAS</sequence>
<evidence type="ECO:0000256" key="1">
    <source>
        <dbReference type="ARBA" id="ARBA00009431"/>
    </source>
</evidence>
<keyword evidence="3" id="KW-0121">Carboxypeptidase</keyword>
<dbReference type="SUPFAM" id="SSF52788">
    <property type="entry name" value="Phosphotyrosine protein phosphatases I"/>
    <property type="match status" value="1"/>
</dbReference>
<evidence type="ECO:0000256" key="3">
    <source>
        <dbReference type="ARBA" id="ARBA00022645"/>
    </source>
</evidence>
<gene>
    <name evidence="9" type="ORF">HK100_009542</name>
</gene>
<name>A0AAD5T387_9FUNG</name>
<keyword evidence="6" id="KW-0325">Glycoprotein</keyword>
<keyword evidence="5" id="KW-0904">Protein phosphatase</keyword>
<proteinExistence type="inferred from homology"/>
<dbReference type="Proteomes" id="UP001211907">
    <property type="component" value="Unassembled WGS sequence"/>
</dbReference>
<evidence type="ECO:0000259" key="8">
    <source>
        <dbReference type="SMART" id="SM00226"/>
    </source>
</evidence>
<dbReference type="GO" id="GO:0004725">
    <property type="term" value="F:protein tyrosine phosphatase activity"/>
    <property type="evidence" value="ECO:0007669"/>
    <property type="project" value="InterPro"/>
</dbReference>
<dbReference type="GO" id="GO:0004185">
    <property type="term" value="F:serine-type carboxypeptidase activity"/>
    <property type="evidence" value="ECO:0007669"/>
    <property type="project" value="InterPro"/>
</dbReference>
<comment type="similarity">
    <text evidence="1">Belongs to the peptidase S10 family.</text>
</comment>
<dbReference type="PANTHER" id="PTHR11717">
    <property type="entry name" value="LOW MOLECULAR WEIGHT PROTEIN TYROSINE PHOSPHATASE"/>
    <property type="match status" value="1"/>
</dbReference>
<feature type="transmembrane region" description="Helical" evidence="7">
    <location>
        <begin position="260"/>
        <end position="281"/>
    </location>
</feature>
<reference evidence="9" key="1">
    <citation type="submission" date="2020-05" db="EMBL/GenBank/DDBJ databases">
        <title>Phylogenomic resolution of chytrid fungi.</title>
        <authorList>
            <person name="Stajich J.E."/>
            <person name="Amses K."/>
            <person name="Simmons R."/>
            <person name="Seto K."/>
            <person name="Myers J."/>
            <person name="Bonds A."/>
            <person name="Quandt C.A."/>
            <person name="Barry K."/>
            <person name="Liu P."/>
            <person name="Grigoriev I."/>
            <person name="Longcore J.E."/>
            <person name="James T.Y."/>
        </authorList>
    </citation>
    <scope>NUCLEOTIDE SEQUENCE</scope>
    <source>
        <strain evidence="9">JEL0513</strain>
    </source>
</reference>